<dbReference type="EMBL" id="DWUQ01000031">
    <property type="protein sequence ID" value="HJD43707.1"/>
    <property type="molecule type" value="Genomic_DNA"/>
</dbReference>
<sequence length="210" mass="23406">MRINPFRSLFAIAAMGLLAVTSSAFAKDRPVDRKAPPPEFVEVVASNALEAVKDSKAAQQGDRATINALIDKYVMPYVNFEKTTRLAAGRHWRDATPEQRDALVKAFKNTLIRTYSGALSNVDDKAAIKILPFRGDPNAKDVVVRSTFTQSSGPAAAVDYRMEQTSDGWKIYDINVENIWLIQNYRNQFADQITRNGIDGLIDALNQQNR</sequence>
<feature type="signal peptide" evidence="1">
    <location>
        <begin position="1"/>
        <end position="26"/>
    </location>
</feature>
<dbReference type="Pfam" id="PF05494">
    <property type="entry name" value="MlaC"/>
    <property type="match status" value="1"/>
</dbReference>
<dbReference type="PANTHER" id="PTHR36573">
    <property type="entry name" value="INTERMEMBRANE PHOSPHOLIPID TRANSPORT SYSTEM BINDING PROTEIN MLAC"/>
    <property type="match status" value="1"/>
</dbReference>
<reference evidence="2" key="1">
    <citation type="journal article" date="2021" name="PeerJ">
        <title>Extensive microbial diversity within the chicken gut microbiome revealed by metagenomics and culture.</title>
        <authorList>
            <person name="Gilroy R."/>
            <person name="Ravi A."/>
            <person name="Getino M."/>
            <person name="Pursley I."/>
            <person name="Horton D.L."/>
            <person name="Alikhan N.F."/>
            <person name="Baker D."/>
            <person name="Gharbi K."/>
            <person name="Hall N."/>
            <person name="Watson M."/>
            <person name="Adriaenssens E.M."/>
            <person name="Foster-Nyarko E."/>
            <person name="Jarju S."/>
            <person name="Secka A."/>
            <person name="Antonio M."/>
            <person name="Oren A."/>
            <person name="Chaudhuri R.R."/>
            <person name="La Ragione R."/>
            <person name="Hildebrand F."/>
            <person name="Pallen M.J."/>
        </authorList>
    </citation>
    <scope>NUCLEOTIDE SEQUENCE</scope>
    <source>
        <strain evidence="2">9264</strain>
    </source>
</reference>
<feature type="chain" id="PRO_5039300811" evidence="1">
    <location>
        <begin position="27"/>
        <end position="210"/>
    </location>
</feature>
<accession>A0A9D2RHH5</accession>
<dbReference type="PIRSF" id="PIRSF004649">
    <property type="entry name" value="MlaC"/>
    <property type="match status" value="1"/>
</dbReference>
<protein>
    <submittedName>
        <fullName evidence="2">ABC transporter substrate-binding protein</fullName>
    </submittedName>
</protein>
<dbReference type="Gene3D" id="3.10.450.50">
    <property type="match status" value="1"/>
</dbReference>
<proteinExistence type="predicted"/>
<reference evidence="2" key="2">
    <citation type="submission" date="2021-04" db="EMBL/GenBank/DDBJ databases">
        <authorList>
            <person name="Gilroy R."/>
        </authorList>
    </citation>
    <scope>NUCLEOTIDE SEQUENCE</scope>
    <source>
        <strain evidence="2">9264</strain>
    </source>
</reference>
<evidence type="ECO:0000313" key="2">
    <source>
        <dbReference type="EMBL" id="HJD43707.1"/>
    </source>
</evidence>
<dbReference type="AlphaFoldDB" id="A0A9D2RHH5"/>
<comment type="caution">
    <text evidence="2">The sequence shown here is derived from an EMBL/GenBank/DDBJ whole genome shotgun (WGS) entry which is preliminary data.</text>
</comment>
<dbReference type="Gene3D" id="1.10.10.640">
    <property type="entry name" value="phospholipid-binding protein"/>
    <property type="match status" value="1"/>
</dbReference>
<keyword evidence="1" id="KW-0732">Signal</keyword>
<dbReference type="InterPro" id="IPR008869">
    <property type="entry name" value="MlaC/ttg2D"/>
</dbReference>
<evidence type="ECO:0000313" key="3">
    <source>
        <dbReference type="Proteomes" id="UP000823889"/>
    </source>
</evidence>
<evidence type="ECO:0000256" key="1">
    <source>
        <dbReference type="SAM" id="SignalP"/>
    </source>
</evidence>
<dbReference type="Proteomes" id="UP000823889">
    <property type="component" value="Unassembled WGS sequence"/>
</dbReference>
<gene>
    <name evidence="2" type="ORF">H9906_01590</name>
</gene>
<organism evidence="2 3">
    <name type="scientific">Candidatus Paenalcaligenes intestinipullorum</name>
    <dbReference type="NCBI Taxonomy" id="2838718"/>
    <lineage>
        <taxon>Bacteria</taxon>
        <taxon>Pseudomonadati</taxon>
        <taxon>Pseudomonadota</taxon>
        <taxon>Betaproteobacteria</taxon>
        <taxon>Burkholderiales</taxon>
        <taxon>Alcaligenaceae</taxon>
        <taxon>Paenalcaligenes</taxon>
    </lineage>
</organism>
<dbReference type="PANTHER" id="PTHR36573:SF1">
    <property type="entry name" value="INTERMEMBRANE PHOSPHOLIPID TRANSPORT SYSTEM BINDING PROTEIN MLAC"/>
    <property type="match status" value="1"/>
</dbReference>
<name>A0A9D2RHH5_9BURK</name>